<dbReference type="KEGG" id="tet:TTHERM_000052539"/>
<gene>
    <name evidence="1" type="ORF">TTHERM_000052539</name>
</gene>
<dbReference type="GeneID" id="24437016"/>
<name>W7XK70_TETTS</name>
<sequence>MKSLSKVLFLSSQMTNFSQSSRLGLKFASKQSVFQFRSFHFNSISRFSSNLGERDLKNLTQILNQHKERQAVEQLYEIESKTNTIRLNLQNIDISLKQEFHKRLVDYYLKQRDLQTEQVEKNRCSALALQELTELYYTYEELEFKNEMMSTLNNLVEFFDQFKDNLLFKSAQTEFDNYIMIYQIFTSHQKDSQSFEVFKRLQENCSQEVKQANYEKYIDSQCERVSLSQLARNHDQVFDHLDILFSETDKLLIPTENQKLLNKLNQYFLRGILLSTQFDRPEKQLEYQNTQKKFVEKYNYQQSQIEKITLQIKDISEKNPNYLKIKGEQVIQFVETHKLEFSKNIQDVCLYQLFNQVVSLNLFEYFYMLVKFEANYREEIDEFPILLNESPNDLVDDFEEVIFINIQTILEIRKLILLFTREVVEMQINDPYPKLEISSWLPKIKPIYQQKIKELFKSMNEQYI</sequence>
<dbReference type="RefSeq" id="XP_012652866.1">
    <property type="nucleotide sequence ID" value="XM_012797412.1"/>
</dbReference>
<organism evidence="1 2">
    <name type="scientific">Tetrahymena thermophila (strain SB210)</name>
    <dbReference type="NCBI Taxonomy" id="312017"/>
    <lineage>
        <taxon>Eukaryota</taxon>
        <taxon>Sar</taxon>
        <taxon>Alveolata</taxon>
        <taxon>Ciliophora</taxon>
        <taxon>Intramacronucleata</taxon>
        <taxon>Oligohymenophorea</taxon>
        <taxon>Hymenostomatida</taxon>
        <taxon>Tetrahymenina</taxon>
        <taxon>Tetrahymenidae</taxon>
        <taxon>Tetrahymena</taxon>
    </lineage>
</organism>
<dbReference type="EMBL" id="GG662712">
    <property type="protein sequence ID" value="EWS74644.1"/>
    <property type="molecule type" value="Genomic_DNA"/>
</dbReference>
<protein>
    <submittedName>
        <fullName evidence="1">Uncharacterized protein</fullName>
    </submittedName>
</protein>
<dbReference type="AlphaFoldDB" id="W7XK70"/>
<dbReference type="InParanoid" id="W7XK70"/>
<keyword evidence="2" id="KW-1185">Reference proteome</keyword>
<evidence type="ECO:0000313" key="1">
    <source>
        <dbReference type="EMBL" id="EWS74644.1"/>
    </source>
</evidence>
<evidence type="ECO:0000313" key="2">
    <source>
        <dbReference type="Proteomes" id="UP000009168"/>
    </source>
</evidence>
<proteinExistence type="predicted"/>
<reference evidence="2" key="1">
    <citation type="journal article" date="2006" name="PLoS Biol.">
        <title>Macronuclear genome sequence of the ciliate Tetrahymena thermophila, a model eukaryote.</title>
        <authorList>
            <person name="Eisen J.A."/>
            <person name="Coyne R.S."/>
            <person name="Wu M."/>
            <person name="Wu D."/>
            <person name="Thiagarajan M."/>
            <person name="Wortman J.R."/>
            <person name="Badger J.H."/>
            <person name="Ren Q."/>
            <person name="Amedeo P."/>
            <person name="Jones K.M."/>
            <person name="Tallon L.J."/>
            <person name="Delcher A.L."/>
            <person name="Salzberg S.L."/>
            <person name="Silva J.C."/>
            <person name="Haas B.J."/>
            <person name="Majoros W.H."/>
            <person name="Farzad M."/>
            <person name="Carlton J.M."/>
            <person name="Smith R.K. Jr."/>
            <person name="Garg J."/>
            <person name="Pearlman R.E."/>
            <person name="Karrer K.M."/>
            <person name="Sun L."/>
            <person name="Manning G."/>
            <person name="Elde N.C."/>
            <person name="Turkewitz A.P."/>
            <person name="Asai D.J."/>
            <person name="Wilkes D.E."/>
            <person name="Wang Y."/>
            <person name="Cai H."/>
            <person name="Collins K."/>
            <person name="Stewart B.A."/>
            <person name="Lee S.R."/>
            <person name="Wilamowska K."/>
            <person name="Weinberg Z."/>
            <person name="Ruzzo W.L."/>
            <person name="Wloga D."/>
            <person name="Gaertig J."/>
            <person name="Frankel J."/>
            <person name="Tsao C.-C."/>
            <person name="Gorovsky M.A."/>
            <person name="Keeling P.J."/>
            <person name="Waller R.F."/>
            <person name="Patron N.J."/>
            <person name="Cherry J.M."/>
            <person name="Stover N.A."/>
            <person name="Krieger C.J."/>
            <person name="del Toro C."/>
            <person name="Ryder H.F."/>
            <person name="Williamson S.C."/>
            <person name="Barbeau R.A."/>
            <person name="Hamilton E.P."/>
            <person name="Orias E."/>
        </authorList>
    </citation>
    <scope>NUCLEOTIDE SEQUENCE [LARGE SCALE GENOMIC DNA]</scope>
    <source>
        <strain evidence="2">SB210</strain>
    </source>
</reference>
<accession>W7XK70</accession>
<dbReference type="Proteomes" id="UP000009168">
    <property type="component" value="Unassembled WGS sequence"/>
</dbReference>